<organism evidence="2 3">
    <name type="scientific">Dorcoceras hygrometricum</name>
    <dbReference type="NCBI Taxonomy" id="472368"/>
    <lineage>
        <taxon>Eukaryota</taxon>
        <taxon>Viridiplantae</taxon>
        <taxon>Streptophyta</taxon>
        <taxon>Embryophyta</taxon>
        <taxon>Tracheophyta</taxon>
        <taxon>Spermatophyta</taxon>
        <taxon>Magnoliopsida</taxon>
        <taxon>eudicotyledons</taxon>
        <taxon>Gunneridae</taxon>
        <taxon>Pentapetalae</taxon>
        <taxon>asterids</taxon>
        <taxon>lamiids</taxon>
        <taxon>Lamiales</taxon>
        <taxon>Gesneriaceae</taxon>
        <taxon>Didymocarpoideae</taxon>
        <taxon>Trichosporeae</taxon>
        <taxon>Loxocarpinae</taxon>
        <taxon>Dorcoceras</taxon>
    </lineage>
</organism>
<keyword evidence="1" id="KW-0812">Transmembrane</keyword>
<name>A0A2Z7C3G2_9LAMI</name>
<keyword evidence="1" id="KW-1133">Transmembrane helix</keyword>
<keyword evidence="3" id="KW-1185">Reference proteome</keyword>
<reference evidence="2 3" key="1">
    <citation type="journal article" date="2015" name="Proc. Natl. Acad. Sci. U.S.A.">
        <title>The resurrection genome of Boea hygrometrica: A blueprint for survival of dehydration.</title>
        <authorList>
            <person name="Xiao L."/>
            <person name="Yang G."/>
            <person name="Zhang L."/>
            <person name="Yang X."/>
            <person name="Zhao S."/>
            <person name="Ji Z."/>
            <person name="Zhou Q."/>
            <person name="Hu M."/>
            <person name="Wang Y."/>
            <person name="Chen M."/>
            <person name="Xu Y."/>
            <person name="Jin H."/>
            <person name="Xiao X."/>
            <person name="Hu G."/>
            <person name="Bao F."/>
            <person name="Hu Y."/>
            <person name="Wan P."/>
            <person name="Li L."/>
            <person name="Deng X."/>
            <person name="Kuang T."/>
            <person name="Xiang C."/>
            <person name="Zhu J.K."/>
            <person name="Oliver M.J."/>
            <person name="He Y."/>
        </authorList>
    </citation>
    <scope>NUCLEOTIDE SEQUENCE [LARGE SCALE GENOMIC DNA]</scope>
    <source>
        <strain evidence="3">cv. XS01</strain>
    </source>
</reference>
<proteinExistence type="predicted"/>
<accession>A0A2Z7C3G2</accession>
<keyword evidence="1" id="KW-0472">Membrane</keyword>
<evidence type="ECO:0000256" key="1">
    <source>
        <dbReference type="SAM" id="Phobius"/>
    </source>
</evidence>
<feature type="transmembrane region" description="Helical" evidence="1">
    <location>
        <begin position="182"/>
        <end position="202"/>
    </location>
</feature>
<dbReference type="AlphaFoldDB" id="A0A2Z7C3G2"/>
<evidence type="ECO:0000313" key="3">
    <source>
        <dbReference type="Proteomes" id="UP000250235"/>
    </source>
</evidence>
<sequence length="230" mass="25472">MSDRVSCWYFSRCVLVGSSSNADVDFRRWYFSYDGQQRALRDSEATTFCEQEPAAAVASDHLLVSDQQWLASDVSYGDVSLSLCDVVLFSYSLFSDRTQLMQDFSSWLGILVVTTDFVDEICSCFCQLLRSVFNRRLGLRIALDSSREGASSYITFGRCSWLEAELRSNSNGRVLASFRRSLVLVLLGLVALVAVVLGQSSVASVEASIRRLSALVCRARVISVVSMGIS</sequence>
<evidence type="ECO:0000313" key="2">
    <source>
        <dbReference type="EMBL" id="KZV41464.1"/>
    </source>
</evidence>
<protein>
    <submittedName>
        <fullName evidence="2">Uncharacterized protein</fullName>
    </submittedName>
</protein>
<gene>
    <name evidence="2" type="ORF">F511_26745</name>
</gene>
<dbReference type="Proteomes" id="UP000250235">
    <property type="component" value="Unassembled WGS sequence"/>
</dbReference>
<dbReference type="EMBL" id="KQ999453">
    <property type="protein sequence ID" value="KZV41464.1"/>
    <property type="molecule type" value="Genomic_DNA"/>
</dbReference>